<dbReference type="STRING" id="1220589.CD32_20845"/>
<evidence type="ECO:0000313" key="2">
    <source>
        <dbReference type="Proteomes" id="UP000030437"/>
    </source>
</evidence>
<protein>
    <recommendedName>
        <fullName evidence="3">Cell division protein FtsK</fullName>
    </recommendedName>
</protein>
<dbReference type="EMBL" id="JPVP01000060">
    <property type="protein sequence ID" value="KGR81782.1"/>
    <property type="molecule type" value="Genomic_DNA"/>
</dbReference>
<evidence type="ECO:0008006" key="3">
    <source>
        <dbReference type="Google" id="ProtNLM"/>
    </source>
</evidence>
<proteinExistence type="predicted"/>
<organism evidence="1 2">
    <name type="scientific">Lysinibacillus odysseyi 34hs-1 = NBRC 100172</name>
    <dbReference type="NCBI Taxonomy" id="1220589"/>
    <lineage>
        <taxon>Bacteria</taxon>
        <taxon>Bacillati</taxon>
        <taxon>Bacillota</taxon>
        <taxon>Bacilli</taxon>
        <taxon>Bacillales</taxon>
        <taxon>Bacillaceae</taxon>
        <taxon>Lysinibacillus</taxon>
    </lineage>
</organism>
<dbReference type="OrthoDB" id="2435352at2"/>
<dbReference type="eggNOG" id="ENOG502ZV7K">
    <property type="taxonomic scope" value="Bacteria"/>
</dbReference>
<reference evidence="1 2" key="1">
    <citation type="submission" date="2014-02" db="EMBL/GenBank/DDBJ databases">
        <title>Draft genome sequence of Lysinibacillus odysseyi NBRC 100172.</title>
        <authorList>
            <person name="Zhang F."/>
            <person name="Wang G."/>
            <person name="Zhang L."/>
        </authorList>
    </citation>
    <scope>NUCLEOTIDE SEQUENCE [LARGE SCALE GENOMIC DNA]</scope>
    <source>
        <strain evidence="1 2">NBRC 100172</strain>
    </source>
</reference>
<dbReference type="Pfam" id="PF14005">
    <property type="entry name" value="YpjP"/>
    <property type="match status" value="1"/>
</dbReference>
<gene>
    <name evidence="1" type="ORF">CD32_20845</name>
</gene>
<name>A0A0A3J433_9BACI</name>
<accession>A0A0A3J433</accession>
<sequence>MKKWLQKGLMISVAVLTLGIIAPNHEIWNHLEEGKELRTYTPNGNNVASAVQLDQLSTDMQEETADEPQQLVQTMKTAAKEQAYIKFGTRIAPVISDDFEERIFPKMEEAIESTVARLDNDTMRSLSITEKPSGNYSEKIFHIKNSQTKKDVIRFHVRTENRLDDGYYYNFHYHTFEDQFAKHYDLGEIYWSKNTPPKWLS</sequence>
<evidence type="ECO:0000313" key="1">
    <source>
        <dbReference type="EMBL" id="KGR81782.1"/>
    </source>
</evidence>
<dbReference type="Proteomes" id="UP000030437">
    <property type="component" value="Unassembled WGS sequence"/>
</dbReference>
<dbReference type="RefSeq" id="WP_036158648.1">
    <property type="nucleotide sequence ID" value="NZ_AVCX01000001.1"/>
</dbReference>
<dbReference type="AlphaFoldDB" id="A0A0A3J433"/>
<keyword evidence="2" id="KW-1185">Reference proteome</keyword>
<comment type="caution">
    <text evidence="1">The sequence shown here is derived from an EMBL/GenBank/DDBJ whole genome shotgun (WGS) entry which is preliminary data.</text>
</comment>
<dbReference type="InterPro" id="IPR025616">
    <property type="entry name" value="YpjP"/>
</dbReference>